<dbReference type="RefSeq" id="WP_345237042.1">
    <property type="nucleotide sequence ID" value="NZ_BAABGZ010000067.1"/>
</dbReference>
<evidence type="ECO:0000313" key="2">
    <source>
        <dbReference type="Proteomes" id="UP001501153"/>
    </source>
</evidence>
<dbReference type="Proteomes" id="UP001501153">
    <property type="component" value="Unassembled WGS sequence"/>
</dbReference>
<gene>
    <name evidence="1" type="ORF">GCM10023185_31340</name>
</gene>
<reference evidence="2" key="1">
    <citation type="journal article" date="2019" name="Int. J. Syst. Evol. Microbiol.">
        <title>The Global Catalogue of Microorganisms (GCM) 10K type strain sequencing project: providing services to taxonomists for standard genome sequencing and annotation.</title>
        <authorList>
            <consortium name="The Broad Institute Genomics Platform"/>
            <consortium name="The Broad Institute Genome Sequencing Center for Infectious Disease"/>
            <person name="Wu L."/>
            <person name="Ma J."/>
        </authorList>
    </citation>
    <scope>NUCLEOTIDE SEQUENCE [LARGE SCALE GENOMIC DNA]</scope>
    <source>
        <strain evidence="2">JCM 17923</strain>
    </source>
</reference>
<dbReference type="EMBL" id="BAABGZ010000067">
    <property type="protein sequence ID" value="GAA4362978.1"/>
    <property type="molecule type" value="Genomic_DNA"/>
</dbReference>
<organism evidence="1 2">
    <name type="scientific">Hymenobacter saemangeumensis</name>
    <dbReference type="NCBI Taxonomy" id="1084522"/>
    <lineage>
        <taxon>Bacteria</taxon>
        <taxon>Pseudomonadati</taxon>
        <taxon>Bacteroidota</taxon>
        <taxon>Cytophagia</taxon>
        <taxon>Cytophagales</taxon>
        <taxon>Hymenobacteraceae</taxon>
        <taxon>Hymenobacter</taxon>
    </lineage>
</organism>
<evidence type="ECO:0000313" key="1">
    <source>
        <dbReference type="EMBL" id="GAA4362978.1"/>
    </source>
</evidence>
<protein>
    <submittedName>
        <fullName evidence="1">Uncharacterized protein</fullName>
    </submittedName>
</protein>
<sequence length="167" mass="19041">MPTPNYQDMGMSSEMPPQLRELVEQQLTADLRHYGIDEPTVKFDWSQSCIEGHDAGHLDGRLENYSGIGIFDAANQWIAEGWMEFVQTDSFLLVYWEFLDLVQGSRLKPVKFKPGIPEHVWQQIPEELHSAFVPKRLLPPPAAQSPLMACRARMRASVRCQLLVVSC</sequence>
<keyword evidence="2" id="KW-1185">Reference proteome</keyword>
<proteinExistence type="predicted"/>
<comment type="caution">
    <text evidence="1">The sequence shown here is derived from an EMBL/GenBank/DDBJ whole genome shotgun (WGS) entry which is preliminary data.</text>
</comment>
<name>A0ABP8IM27_9BACT</name>
<accession>A0ABP8IM27</accession>